<organism evidence="1 2">
    <name type="scientific">Candidatus Nomurabacteria bacterium RIFCSPHIGHO2_12_FULL_37_29</name>
    <dbReference type="NCBI Taxonomy" id="1801759"/>
    <lineage>
        <taxon>Bacteria</taxon>
        <taxon>Candidatus Nomuraibacteriota</taxon>
    </lineage>
</organism>
<evidence type="ECO:0000313" key="1">
    <source>
        <dbReference type="EMBL" id="OGI79373.1"/>
    </source>
</evidence>
<proteinExistence type="predicted"/>
<dbReference type="Proteomes" id="UP000177052">
    <property type="component" value="Unassembled WGS sequence"/>
</dbReference>
<gene>
    <name evidence="1" type="ORF">A3F19_01490</name>
</gene>
<sequence length="73" mass="8109">MHENIKYNLSTNPHKDAAQEVLTILHKIGDKGNKGAVDFVEDILIDLLNGVISPEEAIRRAKLTEKSLTNKSL</sequence>
<accession>A0A1F6WBU0</accession>
<protein>
    <submittedName>
        <fullName evidence="1">Uncharacterized protein</fullName>
    </submittedName>
</protein>
<comment type="caution">
    <text evidence="1">The sequence shown here is derived from an EMBL/GenBank/DDBJ whole genome shotgun (WGS) entry which is preliminary data.</text>
</comment>
<dbReference type="AlphaFoldDB" id="A0A1F6WBU0"/>
<name>A0A1F6WBU0_9BACT</name>
<dbReference type="EMBL" id="MFUJ01000013">
    <property type="protein sequence ID" value="OGI79373.1"/>
    <property type="molecule type" value="Genomic_DNA"/>
</dbReference>
<reference evidence="1 2" key="1">
    <citation type="journal article" date="2016" name="Nat. Commun.">
        <title>Thousands of microbial genomes shed light on interconnected biogeochemical processes in an aquifer system.</title>
        <authorList>
            <person name="Anantharaman K."/>
            <person name="Brown C.T."/>
            <person name="Hug L.A."/>
            <person name="Sharon I."/>
            <person name="Castelle C.J."/>
            <person name="Probst A.J."/>
            <person name="Thomas B.C."/>
            <person name="Singh A."/>
            <person name="Wilkins M.J."/>
            <person name="Karaoz U."/>
            <person name="Brodie E.L."/>
            <person name="Williams K.H."/>
            <person name="Hubbard S.S."/>
            <person name="Banfield J.F."/>
        </authorList>
    </citation>
    <scope>NUCLEOTIDE SEQUENCE [LARGE SCALE GENOMIC DNA]</scope>
</reference>
<evidence type="ECO:0000313" key="2">
    <source>
        <dbReference type="Proteomes" id="UP000177052"/>
    </source>
</evidence>